<feature type="transmembrane region" description="Helical" evidence="1">
    <location>
        <begin position="40"/>
        <end position="56"/>
    </location>
</feature>
<keyword evidence="1" id="KW-1133">Transmembrane helix</keyword>
<feature type="transmembrane region" description="Helical" evidence="1">
    <location>
        <begin position="12"/>
        <end position="28"/>
    </location>
</feature>
<sequence>MFNYVDVVQARHLLTVGRLNFFALLYLMYNGQPQLEQTSVYYIDGYVALFLLFLHCK</sequence>
<accession>A0A6A4HBN8</accession>
<dbReference type="AlphaFoldDB" id="A0A6A4HBN8"/>
<proteinExistence type="predicted"/>
<keyword evidence="3" id="KW-1185">Reference proteome</keyword>
<evidence type="ECO:0000313" key="2">
    <source>
        <dbReference type="EMBL" id="KAE9395226.1"/>
    </source>
</evidence>
<dbReference type="Proteomes" id="UP000799118">
    <property type="component" value="Unassembled WGS sequence"/>
</dbReference>
<organism evidence="2 3">
    <name type="scientific">Gymnopus androsaceus JB14</name>
    <dbReference type="NCBI Taxonomy" id="1447944"/>
    <lineage>
        <taxon>Eukaryota</taxon>
        <taxon>Fungi</taxon>
        <taxon>Dikarya</taxon>
        <taxon>Basidiomycota</taxon>
        <taxon>Agaricomycotina</taxon>
        <taxon>Agaricomycetes</taxon>
        <taxon>Agaricomycetidae</taxon>
        <taxon>Agaricales</taxon>
        <taxon>Marasmiineae</taxon>
        <taxon>Omphalotaceae</taxon>
        <taxon>Gymnopus</taxon>
    </lineage>
</organism>
<evidence type="ECO:0000313" key="3">
    <source>
        <dbReference type="Proteomes" id="UP000799118"/>
    </source>
</evidence>
<gene>
    <name evidence="2" type="ORF">BT96DRAFT_158021</name>
</gene>
<dbReference type="EMBL" id="ML769535">
    <property type="protein sequence ID" value="KAE9395226.1"/>
    <property type="molecule type" value="Genomic_DNA"/>
</dbReference>
<evidence type="ECO:0000256" key="1">
    <source>
        <dbReference type="SAM" id="Phobius"/>
    </source>
</evidence>
<keyword evidence="1" id="KW-0472">Membrane</keyword>
<reference evidence="2" key="1">
    <citation type="journal article" date="2019" name="Environ. Microbiol.">
        <title>Fungal ecological strategies reflected in gene transcription - a case study of two litter decomposers.</title>
        <authorList>
            <person name="Barbi F."/>
            <person name="Kohler A."/>
            <person name="Barry K."/>
            <person name="Baskaran P."/>
            <person name="Daum C."/>
            <person name="Fauchery L."/>
            <person name="Ihrmark K."/>
            <person name="Kuo A."/>
            <person name="LaButti K."/>
            <person name="Lipzen A."/>
            <person name="Morin E."/>
            <person name="Grigoriev I.V."/>
            <person name="Henrissat B."/>
            <person name="Lindahl B."/>
            <person name="Martin F."/>
        </authorList>
    </citation>
    <scope>NUCLEOTIDE SEQUENCE</scope>
    <source>
        <strain evidence="2">JB14</strain>
    </source>
</reference>
<keyword evidence="1" id="KW-0812">Transmembrane</keyword>
<protein>
    <submittedName>
        <fullName evidence="2">Uncharacterized protein</fullName>
    </submittedName>
</protein>
<name>A0A6A4HBN8_9AGAR</name>